<dbReference type="SMART" id="SM00421">
    <property type="entry name" value="HTH_LUXR"/>
    <property type="match status" value="1"/>
</dbReference>
<evidence type="ECO:0000313" key="2">
    <source>
        <dbReference type="EMBL" id="SDR68455.1"/>
    </source>
</evidence>
<dbReference type="Pfam" id="PF00196">
    <property type="entry name" value="GerE"/>
    <property type="match status" value="1"/>
</dbReference>
<reference evidence="2 3" key="1">
    <citation type="submission" date="2016-10" db="EMBL/GenBank/DDBJ databases">
        <authorList>
            <person name="de Groot N.N."/>
        </authorList>
    </citation>
    <scope>NUCLEOTIDE SEQUENCE [LARGE SCALE GENOMIC DNA]</scope>
    <source>
        <strain evidence="2 3">DSM 22024</strain>
    </source>
</reference>
<dbReference type="SUPFAM" id="SSF46894">
    <property type="entry name" value="C-terminal effector domain of the bipartite response regulators"/>
    <property type="match status" value="1"/>
</dbReference>
<dbReference type="AlphaFoldDB" id="A0A1H1L343"/>
<gene>
    <name evidence="2" type="ORF">SAMN04489717_0045</name>
</gene>
<feature type="domain" description="HTH luxR-type" evidence="1">
    <location>
        <begin position="4"/>
        <end position="69"/>
    </location>
</feature>
<dbReference type="InterPro" id="IPR036388">
    <property type="entry name" value="WH-like_DNA-bd_sf"/>
</dbReference>
<dbReference type="Gene3D" id="3.40.50.300">
    <property type="entry name" value="P-loop containing nucleotide triphosphate hydrolases"/>
    <property type="match status" value="1"/>
</dbReference>
<proteinExistence type="predicted"/>
<dbReference type="RefSeq" id="WP_172804838.1">
    <property type="nucleotide sequence ID" value="NZ_LT629732.1"/>
</dbReference>
<dbReference type="Pfam" id="PF25872">
    <property type="entry name" value="HTH_77"/>
    <property type="match status" value="1"/>
</dbReference>
<dbReference type="PRINTS" id="PR00364">
    <property type="entry name" value="DISEASERSIST"/>
</dbReference>
<name>A0A1H1L343_9ACTN</name>
<protein>
    <submittedName>
        <fullName evidence="2">Predicted ATPase</fullName>
    </submittedName>
</protein>
<dbReference type="SUPFAM" id="SSF52540">
    <property type="entry name" value="P-loop containing nucleoside triphosphate hydrolases"/>
    <property type="match status" value="1"/>
</dbReference>
<dbReference type="PANTHER" id="PTHR47691">
    <property type="entry name" value="REGULATOR-RELATED"/>
    <property type="match status" value="1"/>
</dbReference>
<dbReference type="Gene3D" id="1.10.10.10">
    <property type="entry name" value="Winged helix-like DNA-binding domain superfamily/Winged helix DNA-binding domain"/>
    <property type="match status" value="1"/>
</dbReference>
<dbReference type="InterPro" id="IPR016032">
    <property type="entry name" value="Sig_transdc_resp-reg_C-effctor"/>
</dbReference>
<dbReference type="InterPro" id="IPR058852">
    <property type="entry name" value="HTH_77"/>
</dbReference>
<accession>A0A1H1L343</accession>
<dbReference type="Proteomes" id="UP000198983">
    <property type="component" value="Chromosome I"/>
</dbReference>
<sequence>MGEARTGAAPVSEREAEVLGLLRARLSNAAIAGRLHISVRTVESHVSSLLRKYGVPDRAALAALAGAPDGATGSGPDGATAGSSPAQIVGLPVPRTPFIGRVPERDAILSALRTERLVTLLGPGGVGKTRLAASAAWVAGPAFPSGGAFVDLVPVGAEFVVQAVAAALGVTESGRQTLMEGIVRRLGVGRSLLVLDNCEHLVEAVAAFADRMLSGCPELTVLTTSRERLAVPGERVLPVAPLPLGSDAEELFRVRAAAVDPDVVLDPPVVGEVCRRLDGMPLAIELAAARVPALGGEGLRAGLDDALRLVSGGRGAHVRHRSLRDVISWSYGLLDADERGLFRRLAVFAGSFDLAAASAMVHGGDASAAADLLGRLVEKSMVVRQRGARCSWRLLETVRAFAADELRASAELTEVRGRHLEWATGVTAELDRRRIAGEPWQDDFDVVADDLRAAVSHAWANRSSLPVTLTGRAHGLARSLAALSYARRFVSEATLHFRQAADLAPAPGDAARDLRGAAETTLAGLNPGTEAFDLLVAGAQRAGEAGEADVRARLLARAVEAACRFTADPTAVPRERLTRLLADARACADPGNPVTAAALAAAAAWAGGYTRRAPDPETARQAVTAARAADDDPVLVSACLDAVSAAAIRAGRLREAHHVSGERLPLVDEMARDDPAAGAEIADALHMAVTYAVAAGDLPAARPAAVRLHADELVGNHPYASAGKLITVLALCGAFGEALDHADEMWDGWLRAGRPVSTPLAPAVLSVALVHGLRGDQERFADWRARAQRVSGVGGTGGATDPAGPATMDDAPGVASFAAFVDARIAVHTGRLDDAAEVVRRAFGAYPLSRHEAYAHAAGAELAVVADLPDAAGRLAEAATWVEQNAWAAACLARARGRASGDPALLAESAAGWERIGAAYELRYTRDLIGAPGAPGASDLPTASTR</sequence>
<evidence type="ECO:0000313" key="3">
    <source>
        <dbReference type="Proteomes" id="UP000198983"/>
    </source>
</evidence>
<organism evidence="2 3">
    <name type="scientific">Actinopolymorpha singaporensis</name>
    <dbReference type="NCBI Taxonomy" id="117157"/>
    <lineage>
        <taxon>Bacteria</taxon>
        <taxon>Bacillati</taxon>
        <taxon>Actinomycetota</taxon>
        <taxon>Actinomycetes</taxon>
        <taxon>Propionibacteriales</taxon>
        <taxon>Actinopolymorphaceae</taxon>
        <taxon>Actinopolymorpha</taxon>
    </lineage>
</organism>
<dbReference type="InterPro" id="IPR027417">
    <property type="entry name" value="P-loop_NTPase"/>
</dbReference>
<dbReference type="PROSITE" id="PS50043">
    <property type="entry name" value="HTH_LUXR_2"/>
    <property type="match status" value="1"/>
</dbReference>
<dbReference type="PRINTS" id="PR00038">
    <property type="entry name" value="HTHLUXR"/>
</dbReference>
<evidence type="ECO:0000259" key="1">
    <source>
        <dbReference type="PROSITE" id="PS50043"/>
    </source>
</evidence>
<dbReference type="InterPro" id="IPR000792">
    <property type="entry name" value="Tscrpt_reg_LuxR_C"/>
</dbReference>
<dbReference type="CDD" id="cd06170">
    <property type="entry name" value="LuxR_C_like"/>
    <property type="match status" value="1"/>
</dbReference>
<dbReference type="EMBL" id="LT629732">
    <property type="protein sequence ID" value="SDR68455.1"/>
    <property type="molecule type" value="Genomic_DNA"/>
</dbReference>
<dbReference type="PANTHER" id="PTHR47691:SF3">
    <property type="entry name" value="HTH-TYPE TRANSCRIPTIONAL REGULATOR RV0890C-RELATED"/>
    <property type="match status" value="1"/>
</dbReference>
<dbReference type="STRING" id="117157.SAMN04489717_0045"/>
<keyword evidence="3" id="KW-1185">Reference proteome</keyword>
<dbReference type="GO" id="GO:0003677">
    <property type="term" value="F:DNA binding"/>
    <property type="evidence" value="ECO:0007669"/>
    <property type="project" value="InterPro"/>
</dbReference>
<dbReference type="GO" id="GO:0006355">
    <property type="term" value="P:regulation of DNA-templated transcription"/>
    <property type="evidence" value="ECO:0007669"/>
    <property type="project" value="InterPro"/>
</dbReference>